<dbReference type="STRING" id="160492.XF_1098"/>
<name>Q9PED0_XYLFA</name>
<gene>
    <name evidence="1" type="ordered locus">XF_1098</name>
</gene>
<dbReference type="KEGG" id="xfa:XF_1098"/>
<organism evidence="1 2">
    <name type="scientific">Xylella fastidiosa (strain 9a5c)</name>
    <dbReference type="NCBI Taxonomy" id="160492"/>
    <lineage>
        <taxon>Bacteria</taxon>
        <taxon>Pseudomonadati</taxon>
        <taxon>Pseudomonadota</taxon>
        <taxon>Gammaproteobacteria</taxon>
        <taxon>Lysobacterales</taxon>
        <taxon>Lysobacteraceae</taxon>
        <taxon>Xylella</taxon>
    </lineage>
</organism>
<reference evidence="1 2" key="1">
    <citation type="journal article" date="2000" name="Nature">
        <title>The genome sequence of the plant pathogen Xylella fastidiosa.</title>
        <authorList>
            <person name="Simpson A.J."/>
            <person name="Reinach F.C."/>
            <person name="Arruda P."/>
            <person name="Abreu F.A."/>
            <person name="Acencio M."/>
            <person name="Alvarenga R."/>
            <person name="Alves L.M."/>
            <person name="Araya J.E."/>
            <person name="Baia G.S."/>
            <person name="Baptista C.S."/>
            <person name="Barros M.H."/>
            <person name="Bonaccorsi E.D."/>
            <person name="Bordin S."/>
            <person name="Bove J.M."/>
            <person name="Briones M.R."/>
            <person name="Bueno M.R."/>
            <person name="Camargo A.A."/>
            <person name="Camargo L.E."/>
            <person name="Carraro D.M."/>
            <person name="Carrer H."/>
            <person name="Colauto N.B."/>
            <person name="Colombo C."/>
            <person name="Costa F.F."/>
            <person name="Costa M.C."/>
            <person name="Costa-Neto C.M."/>
            <person name="Coutinho L.L."/>
            <person name="Cristofani M."/>
            <person name="Dias-Neto E."/>
            <person name="Docena C."/>
            <person name="El-Dorry H."/>
            <person name="Facincani A.P."/>
            <person name="Ferreira A.J."/>
            <person name="Ferreira V.C."/>
            <person name="Ferro J.A."/>
            <person name="Fraga J.S."/>
            <person name="Franca S.C."/>
            <person name="Franco M.C."/>
            <person name="Frohme M."/>
            <person name="Furlan L.R."/>
            <person name="Garnier M."/>
            <person name="Goldman G.H."/>
            <person name="Goldman M.H."/>
            <person name="Gomes S.L."/>
            <person name="Gruber A."/>
            <person name="Ho P.L."/>
            <person name="Hoheisel J.D."/>
            <person name="Junqueira M.L."/>
            <person name="Kemper E.L."/>
            <person name="Kitajima J.P."/>
            <person name="Krieger J.E."/>
            <person name="Kuramae E.E."/>
            <person name="Laigret F."/>
            <person name="Lambais M.R."/>
            <person name="Leite L.C."/>
            <person name="Lemos E.G."/>
            <person name="Lemos M.V."/>
            <person name="Lopes S.A."/>
            <person name="Lopes C.R."/>
            <person name="Machado J.A."/>
            <person name="Machado M.A."/>
            <person name="Madeira A.M."/>
            <person name="Madeira H.M."/>
            <person name="Marino C.L."/>
            <person name="Marques M.V."/>
            <person name="Martins E.A."/>
            <person name="Martins E.M."/>
            <person name="Matsukuma A.Y."/>
            <person name="Menck C.F."/>
            <person name="Miracca E.C."/>
            <person name="Miyaki C.Y."/>
            <person name="Monteriro-Vitorello C.B."/>
            <person name="Moon D.H."/>
            <person name="Nagai M.A."/>
            <person name="Nascimento A.L."/>
            <person name="Netto L.E."/>
            <person name="Nhani A.Jr."/>
            <person name="Nobrega F.G."/>
            <person name="Nunes L.R."/>
            <person name="Oliveira M.A."/>
            <person name="de Oliveira M.C."/>
            <person name="de Oliveira R.C."/>
            <person name="Palmieri D.A."/>
            <person name="Paris A."/>
            <person name="Peixoto B.R."/>
            <person name="Pereira G.A."/>
            <person name="Pereira H.A.Jr."/>
            <person name="Pesquero J.B."/>
            <person name="Quaggio R.B."/>
            <person name="Roberto P.G."/>
            <person name="Rodrigues V."/>
            <person name="de M Rosa A.J."/>
            <person name="de Rosa V.E.Jr."/>
            <person name="de Sa R.G."/>
            <person name="Santelli R.V."/>
            <person name="Sawasaki H.E."/>
            <person name="da Silva A.C."/>
            <person name="da Silva A.M."/>
            <person name="da Silva F.R."/>
            <person name="da Silva W.A.Jr."/>
            <person name="da Silveira J.F."/>
            <person name="Silvestri M.L."/>
            <person name="Siqueira W.J."/>
            <person name="de Souza A.A."/>
            <person name="de Souza A.P."/>
            <person name="Terenzi M.F."/>
            <person name="Truffi D."/>
            <person name="Tsai S.M."/>
            <person name="Tsuhako M.H."/>
            <person name="Vallada H."/>
            <person name="Van Sluys M.A."/>
            <person name="Verjovski-Almeida S."/>
            <person name="Vettore A.L."/>
            <person name="Zago M.A."/>
            <person name="Zatz M."/>
            <person name="Meidanis J."/>
            <person name="Setubal J.C."/>
        </authorList>
    </citation>
    <scope>NUCLEOTIDE SEQUENCE [LARGE SCALE GENOMIC DNA]</scope>
    <source>
        <strain evidence="1 2">9a5c</strain>
    </source>
</reference>
<dbReference type="HOGENOM" id="CLU_3319556_0_0_6"/>
<evidence type="ECO:0000313" key="2">
    <source>
        <dbReference type="Proteomes" id="UP000000812"/>
    </source>
</evidence>
<dbReference type="AlphaFoldDB" id="Q9PED0"/>
<protein>
    <submittedName>
        <fullName evidence="1">Uncharacterized protein</fullName>
    </submittedName>
</protein>
<dbReference type="EMBL" id="AE003849">
    <property type="protein sequence ID" value="AAF83908.1"/>
    <property type="molecule type" value="Genomic_DNA"/>
</dbReference>
<proteinExistence type="predicted"/>
<dbReference type="Proteomes" id="UP000000812">
    <property type="component" value="Chromosome"/>
</dbReference>
<evidence type="ECO:0000313" key="1">
    <source>
        <dbReference type="EMBL" id="AAF83908.1"/>
    </source>
</evidence>
<accession>Q9PED0</accession>
<dbReference type="PIR" id="E82725">
    <property type="entry name" value="E82725"/>
</dbReference>
<sequence>MIDDHCFLATPLLWLSCFTLFANDFVIHITKNGVYNAGA</sequence>